<evidence type="ECO:0000313" key="1">
    <source>
        <dbReference type="EMBL" id="KUK76017.1"/>
    </source>
</evidence>
<protein>
    <submittedName>
        <fullName evidence="1">Uncharacterized protein</fullName>
    </submittedName>
</protein>
<dbReference type="Proteomes" id="UP000053904">
    <property type="component" value="Unassembled WGS sequence"/>
</dbReference>
<name>A0A124FWV5_9BACT</name>
<evidence type="ECO:0000313" key="2">
    <source>
        <dbReference type="Proteomes" id="UP000053904"/>
    </source>
</evidence>
<proteinExistence type="predicted"/>
<dbReference type="EMBL" id="LGGO01000222">
    <property type="protein sequence ID" value="KUK76017.1"/>
    <property type="molecule type" value="Genomic_DNA"/>
</dbReference>
<gene>
    <name evidence="1" type="ORF">XD93_1145</name>
</gene>
<comment type="caution">
    <text evidence="1">The sequence shown here is derived from an EMBL/GenBank/DDBJ whole genome shotgun (WGS) entry which is preliminary data.</text>
</comment>
<accession>A0A124FWV5</accession>
<organism evidence="1 2">
    <name type="scientific">candidate division WS6 bacterium 34_10</name>
    <dbReference type="NCBI Taxonomy" id="1641389"/>
    <lineage>
        <taxon>Bacteria</taxon>
        <taxon>Candidatus Dojkabacteria</taxon>
    </lineage>
</organism>
<reference evidence="2" key="1">
    <citation type="journal article" date="2015" name="MBio">
        <title>Genome-Resolved Metagenomic Analysis Reveals Roles for Candidate Phyla and Other Microbial Community Members in Biogeochemical Transformations in Oil Reservoirs.</title>
        <authorList>
            <person name="Hu P."/>
            <person name="Tom L."/>
            <person name="Singh A."/>
            <person name="Thomas B.C."/>
            <person name="Baker B.J."/>
            <person name="Piceno Y.M."/>
            <person name="Andersen G.L."/>
            <person name="Banfield J.F."/>
        </authorList>
    </citation>
    <scope>NUCLEOTIDE SEQUENCE [LARGE SCALE GENOMIC DNA]</scope>
</reference>
<dbReference type="AlphaFoldDB" id="A0A124FWV5"/>
<sequence length="162" mass="18702">MKVEDEFPNIINLNGLKLEDISLKSITDDTHLDSEKLVTYAEFAQGYIVNNLAEYGDEPRLKKPLYIHTPERSILSFTFKGKENFNYQAILTREGDKDGVDLKSYFIMRNESGMILKLEAIKNGQKYGEFGSQNEPVDTDLYLEVEETLDYINSVKSEEWEN</sequence>